<dbReference type="Pfam" id="PF05188">
    <property type="entry name" value="MutS_II"/>
    <property type="match status" value="1"/>
</dbReference>
<dbReference type="SUPFAM" id="SSF55271">
    <property type="entry name" value="DNA repair protein MutS, domain I"/>
    <property type="match status" value="1"/>
</dbReference>
<dbReference type="InterPro" id="IPR007696">
    <property type="entry name" value="DNA_mismatch_repair_MutS_core"/>
</dbReference>
<evidence type="ECO:0000313" key="13">
    <source>
        <dbReference type="EMBL" id="KMO27218.1"/>
    </source>
</evidence>
<dbReference type="GO" id="GO:0006298">
    <property type="term" value="P:mismatch repair"/>
    <property type="evidence" value="ECO:0007669"/>
    <property type="project" value="UniProtKB-UniRule"/>
</dbReference>
<sequence length="946" mass="100785">MPRTRRQPPDLMTMDSDTGRLLRNEAHEPADEAPPPPARGRRSAAADDEAKVSPMMAQYIEIKAANPGSLLFYRMGDFYELFFEDAEIASRALGIVLTRRGKHAGADIPMCGVPVERSDDYLQRLIGLGHRVAVCEQTEDPAEAKKRGSKSVVRREVVRLVTPGTITEDRLLDPGRANLLLALARRRASDSAWTYGLAAVDISTGRFSLGEVEGAGLAAEIARLDPREIVMGDALHQDPDLARLWRDTRAAVTPVGRGDVDPASAERAIKEQFGVQTLDGFGAFSRVEIAAAGAVLHYIARTQLGARVTLSPPTRQAAGASLMIDAATRANLELTRTLSGERAGSLLAAIDRTVGGAGARLLAERLAGPSTDLALIRRRHDAVEFLVAEGALRAELRSELARAPDMARALTRIGLGRAGPRDLAALRDGLLAARGIATALAGAGALPGEIGKAARILAGLDEALADDLAAALADDLPLQRRDGGFVREGYRAELDETRTLQRDSRQVVAGLQARYASETGCRTLRIKHNNLLGYYIEVPQTFGETLLKDPWRATFVHRQTMVDAMRFTSVELGELETKIANAAGRGLALELEIFESLSKAVMAESDSIVAAASALAALDVAASHAELAVALNWTRPVVDDGLAFRIEGGRHPVVEAALTKAGEAFIANACDLSGDQAGQILLVTGPNMGGKSTFLRQNALIAVLAQMGAFVPAASAHLGLVDRLFSRVGAADDLARGHSTFMVEMVETAAILNQATRRSLVVLDEIGRGTATFDGLSIAWACLEHLHGTNGCRALFATHFHELTGLAQRLDRLSNATLQVTEWKGDVVFLHEVVPGAADRSYGLQVARLAGLPAPVIARAKALLAELEKGEGAPGRRKAPAELPLFAAMPAAMPAAPPPAPAVEKPDPVGLLLDRIDPDALSPREALDALYRLKAARASGDDPRER</sequence>
<feature type="domain" description="DNA mismatch repair proteins mutS family" evidence="12">
    <location>
        <begin position="759"/>
        <end position="775"/>
    </location>
</feature>
<dbReference type="GO" id="GO:0005524">
    <property type="term" value="F:ATP binding"/>
    <property type="evidence" value="ECO:0007669"/>
    <property type="project" value="UniProtKB-UniRule"/>
</dbReference>
<gene>
    <name evidence="9" type="primary">mutS</name>
    <name evidence="13" type="ORF">VP06_31360</name>
</gene>
<feature type="compositionally biased region" description="Basic and acidic residues" evidence="11">
    <location>
        <begin position="17"/>
        <end position="30"/>
    </location>
</feature>
<evidence type="ECO:0000256" key="2">
    <source>
        <dbReference type="ARBA" id="ARBA00021982"/>
    </source>
</evidence>
<dbReference type="SUPFAM" id="SSF48334">
    <property type="entry name" value="DNA repair protein MutS, domain III"/>
    <property type="match status" value="1"/>
</dbReference>
<dbReference type="AlphaFoldDB" id="A0A0J6S108"/>
<dbReference type="Gene3D" id="3.30.420.110">
    <property type="entry name" value="MutS, connector domain"/>
    <property type="match status" value="1"/>
</dbReference>
<dbReference type="SMART" id="SM00533">
    <property type="entry name" value="MUTSd"/>
    <property type="match status" value="1"/>
</dbReference>
<dbReference type="PIRSF" id="PIRSF037677">
    <property type="entry name" value="DNA_mis_repair_Msh6"/>
    <property type="match status" value="1"/>
</dbReference>
<dbReference type="NCBIfam" id="TIGR01070">
    <property type="entry name" value="mutS1"/>
    <property type="match status" value="1"/>
</dbReference>
<dbReference type="SUPFAM" id="SSF52540">
    <property type="entry name" value="P-loop containing nucleoside triphosphate hydrolases"/>
    <property type="match status" value="1"/>
</dbReference>
<comment type="caution">
    <text evidence="13">The sequence shown here is derived from an EMBL/GenBank/DDBJ whole genome shotgun (WGS) entry which is preliminary data.</text>
</comment>
<feature type="binding site" evidence="9">
    <location>
        <begin position="685"/>
        <end position="692"/>
    </location>
    <ligand>
        <name>ATP</name>
        <dbReference type="ChEBI" id="CHEBI:30616"/>
    </ligand>
</feature>
<keyword evidence="6 9" id="KW-0238">DNA-binding</keyword>
<evidence type="ECO:0000256" key="10">
    <source>
        <dbReference type="RuleBase" id="RU003756"/>
    </source>
</evidence>
<dbReference type="PROSITE" id="PS00486">
    <property type="entry name" value="DNA_MISMATCH_REPAIR_2"/>
    <property type="match status" value="1"/>
</dbReference>
<keyword evidence="4 9" id="KW-0227">DNA damage</keyword>
<dbReference type="SUPFAM" id="SSF53150">
    <property type="entry name" value="DNA repair protein MutS, domain II"/>
    <property type="match status" value="1"/>
</dbReference>
<dbReference type="Proteomes" id="UP000035929">
    <property type="component" value="Unassembled WGS sequence"/>
</dbReference>
<evidence type="ECO:0000256" key="4">
    <source>
        <dbReference type="ARBA" id="ARBA00022763"/>
    </source>
</evidence>
<dbReference type="SMART" id="SM00534">
    <property type="entry name" value="MUTSac"/>
    <property type="match status" value="1"/>
</dbReference>
<evidence type="ECO:0000259" key="12">
    <source>
        <dbReference type="PROSITE" id="PS00486"/>
    </source>
</evidence>
<feature type="region of interest" description="Disordered" evidence="11">
    <location>
        <begin position="1"/>
        <end position="49"/>
    </location>
</feature>
<dbReference type="FunFam" id="3.40.1170.10:FF:000001">
    <property type="entry name" value="DNA mismatch repair protein MutS"/>
    <property type="match status" value="1"/>
</dbReference>
<reference evidence="13 14" key="1">
    <citation type="submission" date="2015-03" db="EMBL/GenBank/DDBJ databases">
        <title>Genome sequencing of Methylobacterium aquaticum DSM16371 type strain.</title>
        <authorList>
            <person name="Chaudhry V."/>
            <person name="Patil P.B."/>
        </authorList>
    </citation>
    <scope>NUCLEOTIDE SEQUENCE [LARGE SCALE GENOMIC DNA]</scope>
    <source>
        <strain evidence="13 14">DSM 16371</strain>
    </source>
</reference>
<dbReference type="InterPro" id="IPR027417">
    <property type="entry name" value="P-loop_NTPase"/>
</dbReference>
<protein>
    <recommendedName>
        <fullName evidence="2 9">DNA mismatch repair protein MutS</fullName>
    </recommendedName>
</protein>
<evidence type="ECO:0000256" key="3">
    <source>
        <dbReference type="ARBA" id="ARBA00022741"/>
    </source>
</evidence>
<evidence type="ECO:0000256" key="8">
    <source>
        <dbReference type="ARBA" id="ARBA00024647"/>
    </source>
</evidence>
<dbReference type="Pfam" id="PF05190">
    <property type="entry name" value="MutS_IV"/>
    <property type="match status" value="1"/>
</dbReference>
<evidence type="ECO:0000313" key="14">
    <source>
        <dbReference type="Proteomes" id="UP000035929"/>
    </source>
</evidence>
<keyword evidence="3 9" id="KW-0547">Nucleotide-binding</keyword>
<proteinExistence type="inferred from homology"/>
<dbReference type="GO" id="GO:0003684">
    <property type="term" value="F:damaged DNA binding"/>
    <property type="evidence" value="ECO:0007669"/>
    <property type="project" value="UniProtKB-UniRule"/>
</dbReference>
<evidence type="ECO:0000256" key="5">
    <source>
        <dbReference type="ARBA" id="ARBA00022840"/>
    </source>
</evidence>
<dbReference type="NCBIfam" id="NF003810">
    <property type="entry name" value="PRK05399.1"/>
    <property type="match status" value="1"/>
</dbReference>
<dbReference type="GO" id="GO:0030983">
    <property type="term" value="F:mismatched DNA binding"/>
    <property type="evidence" value="ECO:0007669"/>
    <property type="project" value="InterPro"/>
</dbReference>
<dbReference type="Gene3D" id="1.10.1420.10">
    <property type="match status" value="2"/>
</dbReference>
<dbReference type="Gene3D" id="3.40.50.300">
    <property type="entry name" value="P-loop containing nucleotide triphosphate hydrolases"/>
    <property type="match status" value="1"/>
</dbReference>
<keyword evidence="7 9" id="KW-0234">DNA repair</keyword>
<dbReference type="GO" id="GO:0005829">
    <property type="term" value="C:cytosol"/>
    <property type="evidence" value="ECO:0007669"/>
    <property type="project" value="TreeGrafter"/>
</dbReference>
<dbReference type="Gene3D" id="3.40.1170.10">
    <property type="entry name" value="DNA repair protein MutS, domain I"/>
    <property type="match status" value="1"/>
</dbReference>
<dbReference type="InterPro" id="IPR036678">
    <property type="entry name" value="MutS_con_dom_sf"/>
</dbReference>
<dbReference type="CDD" id="cd03284">
    <property type="entry name" value="ABC_MutS1"/>
    <property type="match status" value="1"/>
</dbReference>
<dbReference type="InterPro" id="IPR007861">
    <property type="entry name" value="DNA_mismatch_repair_MutS_clamp"/>
</dbReference>
<dbReference type="PATRIC" id="fig|270351.6.peg.4983"/>
<dbReference type="InterPro" id="IPR036187">
    <property type="entry name" value="DNA_mismatch_repair_MutS_sf"/>
</dbReference>
<dbReference type="Pfam" id="PF01624">
    <property type="entry name" value="MutS_I"/>
    <property type="match status" value="1"/>
</dbReference>
<dbReference type="InterPro" id="IPR016151">
    <property type="entry name" value="DNA_mismatch_repair_MutS_N"/>
</dbReference>
<evidence type="ECO:0000256" key="6">
    <source>
        <dbReference type="ARBA" id="ARBA00023125"/>
    </source>
</evidence>
<dbReference type="PANTHER" id="PTHR11361">
    <property type="entry name" value="DNA MISMATCH REPAIR PROTEIN MUTS FAMILY MEMBER"/>
    <property type="match status" value="1"/>
</dbReference>
<dbReference type="InterPro" id="IPR000432">
    <property type="entry name" value="DNA_mismatch_repair_MutS_C"/>
</dbReference>
<dbReference type="GO" id="GO:0140664">
    <property type="term" value="F:ATP-dependent DNA damage sensor activity"/>
    <property type="evidence" value="ECO:0007669"/>
    <property type="project" value="InterPro"/>
</dbReference>
<dbReference type="Pfam" id="PF00488">
    <property type="entry name" value="MutS_V"/>
    <property type="match status" value="1"/>
</dbReference>
<dbReference type="InterPro" id="IPR017261">
    <property type="entry name" value="DNA_mismatch_repair_MutS/MSH"/>
</dbReference>
<dbReference type="PANTHER" id="PTHR11361:SF34">
    <property type="entry name" value="DNA MISMATCH REPAIR PROTEIN MSH1, MITOCHONDRIAL"/>
    <property type="match status" value="1"/>
</dbReference>
<dbReference type="HAMAP" id="MF_00096">
    <property type="entry name" value="MutS"/>
    <property type="match status" value="1"/>
</dbReference>
<dbReference type="InterPro" id="IPR007695">
    <property type="entry name" value="DNA_mismatch_repair_MutS-lik_N"/>
</dbReference>
<name>A0A0J6S108_9HYPH</name>
<evidence type="ECO:0000256" key="9">
    <source>
        <dbReference type="HAMAP-Rule" id="MF_00096"/>
    </source>
</evidence>
<evidence type="ECO:0000256" key="1">
    <source>
        <dbReference type="ARBA" id="ARBA00006271"/>
    </source>
</evidence>
<dbReference type="InterPro" id="IPR007860">
    <property type="entry name" value="DNA_mmatch_repair_MutS_con_dom"/>
</dbReference>
<accession>A0A0J6S108</accession>
<organism evidence="13 14">
    <name type="scientific">Methylobacterium aquaticum</name>
    <dbReference type="NCBI Taxonomy" id="270351"/>
    <lineage>
        <taxon>Bacteria</taxon>
        <taxon>Pseudomonadati</taxon>
        <taxon>Pseudomonadota</taxon>
        <taxon>Alphaproteobacteria</taxon>
        <taxon>Hyphomicrobiales</taxon>
        <taxon>Methylobacteriaceae</taxon>
        <taxon>Methylobacterium</taxon>
    </lineage>
</organism>
<dbReference type="InterPro" id="IPR005748">
    <property type="entry name" value="DNA_mismatch_repair_MutS"/>
</dbReference>
<dbReference type="Pfam" id="PF05192">
    <property type="entry name" value="MutS_III"/>
    <property type="match status" value="1"/>
</dbReference>
<keyword evidence="5 9" id="KW-0067">ATP-binding</keyword>
<comment type="function">
    <text evidence="8 9">This protein is involved in the repair of mismatches in DNA. It is possible that it carries out the mismatch recognition step. This protein has a weak ATPase activity.</text>
</comment>
<comment type="similarity">
    <text evidence="1 9 10">Belongs to the DNA mismatch repair MutS family.</text>
</comment>
<dbReference type="InterPro" id="IPR045076">
    <property type="entry name" value="MutS"/>
</dbReference>
<dbReference type="Gene3D" id="6.10.140.430">
    <property type="match status" value="1"/>
</dbReference>
<dbReference type="EMBL" id="LABX01000330">
    <property type="protein sequence ID" value="KMO27218.1"/>
    <property type="molecule type" value="Genomic_DNA"/>
</dbReference>
<evidence type="ECO:0000256" key="7">
    <source>
        <dbReference type="ARBA" id="ARBA00023204"/>
    </source>
</evidence>
<evidence type="ECO:0000256" key="11">
    <source>
        <dbReference type="SAM" id="MobiDB-lite"/>
    </source>
</evidence>